<dbReference type="OrthoDB" id="1913335at2759"/>
<evidence type="ECO:0000313" key="2">
    <source>
        <dbReference type="EMBL" id="KAF3961542.1"/>
    </source>
</evidence>
<organism evidence="2 3">
    <name type="scientific">Castanea mollissima</name>
    <name type="common">Chinese chestnut</name>
    <dbReference type="NCBI Taxonomy" id="60419"/>
    <lineage>
        <taxon>Eukaryota</taxon>
        <taxon>Viridiplantae</taxon>
        <taxon>Streptophyta</taxon>
        <taxon>Embryophyta</taxon>
        <taxon>Tracheophyta</taxon>
        <taxon>Spermatophyta</taxon>
        <taxon>Magnoliopsida</taxon>
        <taxon>eudicotyledons</taxon>
        <taxon>Gunneridae</taxon>
        <taxon>Pentapetalae</taxon>
        <taxon>rosids</taxon>
        <taxon>fabids</taxon>
        <taxon>Fagales</taxon>
        <taxon>Fagaceae</taxon>
        <taxon>Castanea</taxon>
    </lineage>
</organism>
<proteinExistence type="predicted"/>
<dbReference type="AlphaFoldDB" id="A0A8J4VLH6"/>
<comment type="caution">
    <text evidence="2">The sequence shown here is derived from an EMBL/GenBank/DDBJ whole genome shotgun (WGS) entry which is preliminary data.</text>
</comment>
<feature type="region of interest" description="Disordered" evidence="1">
    <location>
        <begin position="333"/>
        <end position="370"/>
    </location>
</feature>
<dbReference type="InterPro" id="IPR004252">
    <property type="entry name" value="Probable_transposase_24"/>
</dbReference>
<reference evidence="2" key="1">
    <citation type="submission" date="2020-03" db="EMBL/GenBank/DDBJ databases">
        <title>Castanea mollissima Vanexum genome sequencing.</title>
        <authorList>
            <person name="Staton M."/>
        </authorList>
    </citation>
    <scope>NUCLEOTIDE SEQUENCE</scope>
    <source>
        <tissue evidence="2">Leaf</tissue>
    </source>
</reference>
<dbReference type="PANTHER" id="PTHR33144">
    <property type="entry name" value="OS10G0409366 PROTEIN-RELATED"/>
    <property type="match status" value="1"/>
</dbReference>
<feature type="region of interest" description="Disordered" evidence="1">
    <location>
        <begin position="10"/>
        <end position="34"/>
    </location>
</feature>
<keyword evidence="3" id="KW-1185">Reference proteome</keyword>
<dbReference type="Pfam" id="PF03004">
    <property type="entry name" value="Transposase_24"/>
    <property type="match status" value="1"/>
</dbReference>
<dbReference type="PANTHER" id="PTHR33144:SF25">
    <property type="entry name" value="DUF4216 DOMAIN-CONTAINING PROTEIN"/>
    <property type="match status" value="1"/>
</dbReference>
<feature type="region of interest" description="Disordered" evidence="1">
    <location>
        <begin position="196"/>
        <end position="220"/>
    </location>
</feature>
<accession>A0A8J4VLH6</accession>
<feature type="compositionally biased region" description="Polar residues" evidence="1">
    <location>
        <begin position="357"/>
        <end position="370"/>
    </location>
</feature>
<feature type="compositionally biased region" description="Polar residues" evidence="1">
    <location>
        <begin position="11"/>
        <end position="20"/>
    </location>
</feature>
<dbReference type="Proteomes" id="UP000737018">
    <property type="component" value="Unassembled WGS sequence"/>
</dbReference>
<evidence type="ECO:0000256" key="1">
    <source>
        <dbReference type="SAM" id="MobiDB-lite"/>
    </source>
</evidence>
<evidence type="ECO:0008006" key="4">
    <source>
        <dbReference type="Google" id="ProtNLM"/>
    </source>
</evidence>
<dbReference type="EMBL" id="JRKL02001879">
    <property type="protein sequence ID" value="KAF3961542.1"/>
    <property type="molecule type" value="Genomic_DNA"/>
</dbReference>
<name>A0A8J4VLH6_9ROSI</name>
<protein>
    <recommendedName>
        <fullName evidence="4">Transposase</fullName>
    </recommendedName>
</protein>
<sequence>MRGIVIRDVSVRSSQQASNENVDHESQQEIGQSSTVNPSITVVPLPVRATRGPSKYSFIWNLPENHKIELPLTSSNQPIQQAGRHFSGWLGTIARKPHLCPIKYKNWTEIPDELKEEIWDIVQSKWILPEEPARLKAMKNRTLSSIATYWRNHKSTLKKKYFLGRGNRARAPPNVIQEDYEAIVQHWSLQKTKDLALKNKDSRSKQKNVHTGGSKSFASHAKEMVTTLGKPVERADVYVKLHLRKDGTPVNAEAQSNIEKINELLSESSNRVQSSDLTGSISWAPDDVYAQVFGNERNGRVRGVGFGPTPSMHPAKSTPAIAQEQVTQLMQLVQNQQNHSSEASRGGFGLDRESPTPYRSQASSHQEASG</sequence>
<feature type="compositionally biased region" description="Polar residues" evidence="1">
    <location>
        <begin position="333"/>
        <end position="343"/>
    </location>
</feature>
<evidence type="ECO:0000313" key="3">
    <source>
        <dbReference type="Proteomes" id="UP000737018"/>
    </source>
</evidence>
<gene>
    <name evidence="2" type="ORF">CMV_013856</name>
</gene>